<gene>
    <name evidence="2" type="ORF">ACFQGU_11730</name>
</gene>
<protein>
    <submittedName>
        <fullName evidence="2">DUF1304 domain-containing protein</fullName>
    </submittedName>
</protein>
<dbReference type="Pfam" id="PF06993">
    <property type="entry name" value="DUF1304"/>
    <property type="match status" value="1"/>
</dbReference>
<evidence type="ECO:0000256" key="1">
    <source>
        <dbReference type="SAM" id="Phobius"/>
    </source>
</evidence>
<organism evidence="2 3">
    <name type="scientific">Longivirga aurantiaca</name>
    <dbReference type="NCBI Taxonomy" id="1837743"/>
    <lineage>
        <taxon>Bacteria</taxon>
        <taxon>Bacillati</taxon>
        <taxon>Actinomycetota</taxon>
        <taxon>Actinomycetes</taxon>
        <taxon>Sporichthyales</taxon>
        <taxon>Sporichthyaceae</taxon>
        <taxon>Longivirga</taxon>
    </lineage>
</organism>
<name>A0ABW1T2R1_9ACTN</name>
<dbReference type="EMBL" id="JBHSTI010000008">
    <property type="protein sequence ID" value="MFC6238550.1"/>
    <property type="molecule type" value="Genomic_DNA"/>
</dbReference>
<proteinExistence type="predicted"/>
<dbReference type="PANTHER" id="PTHR38446">
    <property type="entry name" value="BLL0914 PROTEIN"/>
    <property type="match status" value="1"/>
</dbReference>
<keyword evidence="3" id="KW-1185">Reference proteome</keyword>
<evidence type="ECO:0000313" key="2">
    <source>
        <dbReference type="EMBL" id="MFC6238550.1"/>
    </source>
</evidence>
<comment type="caution">
    <text evidence="2">The sequence shown here is derived from an EMBL/GenBank/DDBJ whole genome shotgun (WGS) entry which is preliminary data.</text>
</comment>
<keyword evidence="1" id="KW-0472">Membrane</keyword>
<feature type="transmembrane region" description="Helical" evidence="1">
    <location>
        <begin position="56"/>
        <end position="76"/>
    </location>
</feature>
<evidence type="ECO:0000313" key="3">
    <source>
        <dbReference type="Proteomes" id="UP001596138"/>
    </source>
</evidence>
<feature type="transmembrane region" description="Helical" evidence="1">
    <location>
        <begin position="6"/>
        <end position="27"/>
    </location>
</feature>
<reference evidence="3" key="1">
    <citation type="journal article" date="2019" name="Int. J. Syst. Evol. Microbiol.">
        <title>The Global Catalogue of Microorganisms (GCM) 10K type strain sequencing project: providing services to taxonomists for standard genome sequencing and annotation.</title>
        <authorList>
            <consortium name="The Broad Institute Genomics Platform"/>
            <consortium name="The Broad Institute Genome Sequencing Center for Infectious Disease"/>
            <person name="Wu L."/>
            <person name="Ma J."/>
        </authorList>
    </citation>
    <scope>NUCLEOTIDE SEQUENCE [LARGE SCALE GENOMIC DNA]</scope>
    <source>
        <strain evidence="3">CGMCC 4.7317</strain>
    </source>
</reference>
<dbReference type="InterPro" id="IPR009732">
    <property type="entry name" value="DUF1304"/>
</dbReference>
<feature type="transmembrane region" description="Helical" evidence="1">
    <location>
        <begin position="82"/>
        <end position="101"/>
    </location>
</feature>
<feature type="transmembrane region" description="Helical" evidence="1">
    <location>
        <begin position="108"/>
        <end position="125"/>
    </location>
</feature>
<keyword evidence="1" id="KW-1133">Transmembrane helix</keyword>
<dbReference type="Proteomes" id="UP001596138">
    <property type="component" value="Unassembled WGS sequence"/>
</dbReference>
<sequence length="126" mass="13454">MPTISLVLAALAGLLHVYFFLLESVLFRKPFAHRTFGIKDPAEVEALSFSMLNQGFYNLFLAIGTLVGVVGTVRGWEPQGPTLVVFCCACMVAAALVLVVARPRMARGALVQGLLPLLALVLAAVL</sequence>
<accession>A0ABW1T2R1</accession>
<keyword evidence="1" id="KW-0812">Transmembrane</keyword>
<dbReference type="RefSeq" id="WP_386766861.1">
    <property type="nucleotide sequence ID" value="NZ_JBHSTI010000008.1"/>
</dbReference>
<dbReference type="PANTHER" id="PTHR38446:SF1">
    <property type="entry name" value="BLL0914 PROTEIN"/>
    <property type="match status" value="1"/>
</dbReference>